<evidence type="ECO:0000256" key="8">
    <source>
        <dbReference type="ARBA" id="ARBA00048679"/>
    </source>
</evidence>
<evidence type="ECO:0000259" key="11">
    <source>
        <dbReference type="PROSITE" id="PS50011"/>
    </source>
</evidence>
<keyword evidence="5" id="KW-0418">Kinase</keyword>
<keyword evidence="10" id="KW-1133">Transmembrane helix</keyword>
<evidence type="ECO:0000256" key="6">
    <source>
        <dbReference type="ARBA" id="ARBA00022840"/>
    </source>
</evidence>
<dbReference type="InterPro" id="IPR011009">
    <property type="entry name" value="Kinase-like_dom_sf"/>
</dbReference>
<dbReference type="InterPro" id="IPR019734">
    <property type="entry name" value="TPR_rpt"/>
</dbReference>
<dbReference type="PANTHER" id="PTHR24363:SF0">
    <property type="entry name" value="SERINE_THREONINE KINASE LIKE DOMAIN CONTAINING 1"/>
    <property type="match status" value="1"/>
</dbReference>
<dbReference type="AlphaFoldDB" id="A0A5P8WBA6"/>
<dbReference type="GO" id="GO:0004674">
    <property type="term" value="F:protein serine/threonine kinase activity"/>
    <property type="evidence" value="ECO:0007669"/>
    <property type="project" value="UniProtKB-KW"/>
</dbReference>
<feature type="domain" description="Protein kinase" evidence="11">
    <location>
        <begin position="10"/>
        <end position="288"/>
    </location>
</feature>
<dbReference type="KEGG" id="nsh:GXM_07366"/>
<dbReference type="CDD" id="cd14014">
    <property type="entry name" value="STKc_PknB_like"/>
    <property type="match status" value="1"/>
</dbReference>
<proteinExistence type="predicted"/>
<gene>
    <name evidence="12" type="ORF">GXM_07366</name>
</gene>
<keyword evidence="3" id="KW-0808">Transferase</keyword>
<protein>
    <recommendedName>
        <fullName evidence="1">non-specific serine/threonine protein kinase</fullName>
        <ecNumber evidence="1">2.7.11.1</ecNumber>
    </recommendedName>
</protein>
<sequence>MLINDRICLVKPLRELTENPFSYMEVFEVDDAGTQWNPGRKQRVMKVLKWNTPKLVDLIERESLTLRLIEHPCIPKSTIDDFFTFIPNNSSLTLHCLIMEKFEGENLEQWLESNGRISQSVALQWLRQLVEILDEVHRTEIFHRDIKPSNIILQPSGQLALVDFGVARRVTDTYLAKVSGSGGSSTGRGGRYEITSVSTPRYSPLEQVNGQAVPQSDFYALGRTFVQLVTGIQLMDLPIDKKTGNLIWREQTPQIDKPFADFLDELMAPLPGQRPQTTRVILQKLEKLPQQSKIYRVTKSKTFRVSTAIGFMILTVFVTFKVLLPLRAKYLVSQGEKAEAANNFQTAQEFFDSAIKINPQARYTISKFYFEKGLRSTKSLELAKRYYELAIKYNNTNVESYNNLGIVCKQLQDSQCVIDSYEKAFKLTSDNWEGHYGLGTYYDERMKYDLAEQQYQLAIKINRQAIIAINNLSRVKILQGDYNTAISLAQEGLQKTTNSRWQAVLYKNLGWAKFEQKKYSEAKRYLEKAKELDIQRTSTHCLLAKVQGILGDFDNSWLSWEACLLTESREPEVFIWRAEIIERIRQKAPNLIQD</sequence>
<keyword evidence="13" id="KW-1185">Reference proteome</keyword>
<feature type="repeat" description="TPR" evidence="9">
    <location>
        <begin position="503"/>
        <end position="536"/>
    </location>
</feature>
<dbReference type="PROSITE" id="PS50005">
    <property type="entry name" value="TPR"/>
    <property type="match status" value="2"/>
</dbReference>
<dbReference type="GO" id="GO:0005524">
    <property type="term" value="F:ATP binding"/>
    <property type="evidence" value="ECO:0007669"/>
    <property type="project" value="UniProtKB-KW"/>
</dbReference>
<evidence type="ECO:0000256" key="9">
    <source>
        <dbReference type="PROSITE-ProRule" id="PRU00339"/>
    </source>
</evidence>
<feature type="repeat" description="TPR" evidence="9">
    <location>
        <begin position="328"/>
        <end position="361"/>
    </location>
</feature>
<evidence type="ECO:0000313" key="12">
    <source>
        <dbReference type="EMBL" id="QFS49872.1"/>
    </source>
</evidence>
<dbReference type="Gene3D" id="1.25.40.10">
    <property type="entry name" value="Tetratricopeptide repeat domain"/>
    <property type="match status" value="2"/>
</dbReference>
<dbReference type="PROSITE" id="PS50011">
    <property type="entry name" value="PROTEIN_KINASE_DOM"/>
    <property type="match status" value="1"/>
</dbReference>
<dbReference type="EMBL" id="CP045227">
    <property type="protein sequence ID" value="QFS49872.1"/>
    <property type="molecule type" value="Genomic_DNA"/>
</dbReference>
<feature type="transmembrane region" description="Helical" evidence="10">
    <location>
        <begin position="303"/>
        <end position="324"/>
    </location>
</feature>
<dbReference type="SMART" id="SM00028">
    <property type="entry name" value="TPR"/>
    <property type="match status" value="6"/>
</dbReference>
<evidence type="ECO:0000256" key="10">
    <source>
        <dbReference type="SAM" id="Phobius"/>
    </source>
</evidence>
<dbReference type="Pfam" id="PF13424">
    <property type="entry name" value="TPR_12"/>
    <property type="match status" value="1"/>
</dbReference>
<evidence type="ECO:0000256" key="7">
    <source>
        <dbReference type="ARBA" id="ARBA00047899"/>
    </source>
</evidence>
<keyword evidence="10" id="KW-0812">Transmembrane</keyword>
<comment type="catalytic activity">
    <reaction evidence="8">
        <text>L-seryl-[protein] + ATP = O-phospho-L-seryl-[protein] + ADP + H(+)</text>
        <dbReference type="Rhea" id="RHEA:17989"/>
        <dbReference type="Rhea" id="RHEA-COMP:9863"/>
        <dbReference type="Rhea" id="RHEA-COMP:11604"/>
        <dbReference type="ChEBI" id="CHEBI:15378"/>
        <dbReference type="ChEBI" id="CHEBI:29999"/>
        <dbReference type="ChEBI" id="CHEBI:30616"/>
        <dbReference type="ChEBI" id="CHEBI:83421"/>
        <dbReference type="ChEBI" id="CHEBI:456216"/>
        <dbReference type="EC" id="2.7.11.1"/>
    </reaction>
</comment>
<name>A0A5P8WBA6_9NOSO</name>
<dbReference type="InterPro" id="IPR000719">
    <property type="entry name" value="Prot_kinase_dom"/>
</dbReference>
<dbReference type="SUPFAM" id="SSF56112">
    <property type="entry name" value="Protein kinase-like (PK-like)"/>
    <property type="match status" value="1"/>
</dbReference>
<dbReference type="Gene3D" id="1.10.510.10">
    <property type="entry name" value="Transferase(Phosphotransferase) domain 1"/>
    <property type="match status" value="1"/>
</dbReference>
<organism evidence="12 13">
    <name type="scientific">Nostoc sphaeroides CCNUC1</name>
    <dbReference type="NCBI Taxonomy" id="2653204"/>
    <lineage>
        <taxon>Bacteria</taxon>
        <taxon>Bacillati</taxon>
        <taxon>Cyanobacteriota</taxon>
        <taxon>Cyanophyceae</taxon>
        <taxon>Nostocales</taxon>
        <taxon>Nostocaceae</taxon>
        <taxon>Nostoc</taxon>
    </lineage>
</organism>
<dbReference type="Proteomes" id="UP000326678">
    <property type="component" value="Chromosome Gxm2"/>
</dbReference>
<evidence type="ECO:0000256" key="4">
    <source>
        <dbReference type="ARBA" id="ARBA00022741"/>
    </source>
</evidence>
<dbReference type="SUPFAM" id="SSF48452">
    <property type="entry name" value="TPR-like"/>
    <property type="match status" value="1"/>
</dbReference>
<keyword evidence="6" id="KW-0067">ATP-binding</keyword>
<evidence type="ECO:0000256" key="3">
    <source>
        <dbReference type="ARBA" id="ARBA00022679"/>
    </source>
</evidence>
<evidence type="ECO:0000313" key="13">
    <source>
        <dbReference type="Proteomes" id="UP000326678"/>
    </source>
</evidence>
<keyword evidence="2" id="KW-0723">Serine/threonine-protein kinase</keyword>
<dbReference type="SMART" id="SM00220">
    <property type="entry name" value="S_TKc"/>
    <property type="match status" value="1"/>
</dbReference>
<dbReference type="PROSITE" id="PS00108">
    <property type="entry name" value="PROTEIN_KINASE_ST"/>
    <property type="match status" value="1"/>
</dbReference>
<reference evidence="12 13" key="1">
    <citation type="submission" date="2019-10" db="EMBL/GenBank/DDBJ databases">
        <title>Genomic and transcriptomic insights into the perfect genentic adaptation of a filamentous nitrogen-fixing cyanobacterium to rice fields.</title>
        <authorList>
            <person name="Chen Z."/>
        </authorList>
    </citation>
    <scope>NUCLEOTIDE SEQUENCE [LARGE SCALE GENOMIC DNA]</scope>
    <source>
        <strain evidence="12">CCNUC1</strain>
    </source>
</reference>
<evidence type="ECO:0000256" key="1">
    <source>
        <dbReference type="ARBA" id="ARBA00012513"/>
    </source>
</evidence>
<comment type="catalytic activity">
    <reaction evidence="7">
        <text>L-threonyl-[protein] + ATP = O-phospho-L-threonyl-[protein] + ADP + H(+)</text>
        <dbReference type="Rhea" id="RHEA:46608"/>
        <dbReference type="Rhea" id="RHEA-COMP:11060"/>
        <dbReference type="Rhea" id="RHEA-COMP:11605"/>
        <dbReference type="ChEBI" id="CHEBI:15378"/>
        <dbReference type="ChEBI" id="CHEBI:30013"/>
        <dbReference type="ChEBI" id="CHEBI:30616"/>
        <dbReference type="ChEBI" id="CHEBI:61977"/>
        <dbReference type="ChEBI" id="CHEBI:456216"/>
        <dbReference type="EC" id="2.7.11.1"/>
    </reaction>
</comment>
<dbReference type="InterPro" id="IPR008271">
    <property type="entry name" value="Ser/Thr_kinase_AS"/>
</dbReference>
<evidence type="ECO:0000256" key="5">
    <source>
        <dbReference type="ARBA" id="ARBA00022777"/>
    </source>
</evidence>
<evidence type="ECO:0000256" key="2">
    <source>
        <dbReference type="ARBA" id="ARBA00022527"/>
    </source>
</evidence>
<dbReference type="InterPro" id="IPR011990">
    <property type="entry name" value="TPR-like_helical_dom_sf"/>
</dbReference>
<keyword evidence="4" id="KW-0547">Nucleotide-binding</keyword>
<keyword evidence="9" id="KW-0802">TPR repeat</keyword>
<dbReference type="Pfam" id="PF00069">
    <property type="entry name" value="Pkinase"/>
    <property type="match status" value="1"/>
</dbReference>
<accession>A0A5P8WBA6</accession>
<dbReference type="PANTHER" id="PTHR24363">
    <property type="entry name" value="SERINE/THREONINE PROTEIN KINASE"/>
    <property type="match status" value="1"/>
</dbReference>
<dbReference type="EC" id="2.7.11.1" evidence="1"/>
<keyword evidence="10" id="KW-0472">Membrane</keyword>